<protein>
    <recommendedName>
        <fullName evidence="3">KIF-binding protein</fullName>
    </recommendedName>
</protein>
<keyword evidence="4" id="KW-0963">Cytoplasm</keyword>
<evidence type="ECO:0000256" key="1">
    <source>
        <dbReference type="ARBA" id="ARBA00004245"/>
    </source>
</evidence>
<proteinExistence type="inferred from homology"/>
<gene>
    <name evidence="7" type="ORF">TCEB3V08_LOCUS8435</name>
</gene>
<dbReference type="InterPro" id="IPR022083">
    <property type="entry name" value="KBP"/>
</dbReference>
<dbReference type="AlphaFoldDB" id="A0A7R9D1B1"/>
<feature type="compositionally biased region" description="Basic and acidic residues" evidence="6">
    <location>
        <begin position="941"/>
        <end position="981"/>
    </location>
</feature>
<feature type="compositionally biased region" description="Basic and acidic residues" evidence="6">
    <location>
        <begin position="692"/>
        <end position="747"/>
    </location>
</feature>
<comment type="subcellular location">
    <subcellularLocation>
        <location evidence="1">Cytoplasm</location>
        <location evidence="1">Cytoskeleton</location>
    </subcellularLocation>
</comment>
<feature type="region of interest" description="Disordered" evidence="6">
    <location>
        <begin position="429"/>
        <end position="981"/>
    </location>
</feature>
<dbReference type="GO" id="GO:0005856">
    <property type="term" value="C:cytoskeleton"/>
    <property type="evidence" value="ECO:0007669"/>
    <property type="project" value="UniProtKB-SubCell"/>
</dbReference>
<evidence type="ECO:0000256" key="4">
    <source>
        <dbReference type="ARBA" id="ARBA00022490"/>
    </source>
</evidence>
<organism evidence="7">
    <name type="scientific">Timema cristinae</name>
    <name type="common">Walking stick</name>
    <dbReference type="NCBI Taxonomy" id="61476"/>
    <lineage>
        <taxon>Eukaryota</taxon>
        <taxon>Metazoa</taxon>
        <taxon>Ecdysozoa</taxon>
        <taxon>Arthropoda</taxon>
        <taxon>Hexapoda</taxon>
        <taxon>Insecta</taxon>
        <taxon>Pterygota</taxon>
        <taxon>Neoptera</taxon>
        <taxon>Polyneoptera</taxon>
        <taxon>Phasmatodea</taxon>
        <taxon>Timematodea</taxon>
        <taxon>Timematoidea</taxon>
        <taxon>Timematidae</taxon>
        <taxon>Timema</taxon>
    </lineage>
</organism>
<feature type="compositionally biased region" description="Basic and acidic residues" evidence="6">
    <location>
        <begin position="590"/>
        <end position="649"/>
    </location>
</feature>
<feature type="compositionally biased region" description="Basic and acidic residues" evidence="6">
    <location>
        <begin position="673"/>
        <end position="683"/>
    </location>
</feature>
<evidence type="ECO:0000256" key="6">
    <source>
        <dbReference type="SAM" id="MobiDB-lite"/>
    </source>
</evidence>
<dbReference type="GO" id="GO:0000226">
    <property type="term" value="P:microtubule cytoskeleton organization"/>
    <property type="evidence" value="ECO:0007669"/>
    <property type="project" value="TreeGrafter"/>
</dbReference>
<dbReference type="GO" id="GO:1990535">
    <property type="term" value="P:neuron projection maintenance"/>
    <property type="evidence" value="ECO:0007669"/>
    <property type="project" value="TreeGrafter"/>
</dbReference>
<comment type="similarity">
    <text evidence="2">Belongs to the KIF-binding protein family.</text>
</comment>
<evidence type="ECO:0000256" key="2">
    <source>
        <dbReference type="ARBA" id="ARBA00010305"/>
    </source>
</evidence>
<keyword evidence="5" id="KW-0206">Cytoskeleton</keyword>
<dbReference type="PANTHER" id="PTHR46321:SF1">
    <property type="entry name" value="KIF-BINDING PROTEIN"/>
    <property type="match status" value="1"/>
</dbReference>
<dbReference type="PANTHER" id="PTHR46321">
    <property type="entry name" value="KIF1-BINDING PROTEIN"/>
    <property type="match status" value="1"/>
</dbReference>
<sequence length="1169" mass="135927">MDVKTESDFETLSSQYSQIKILEKIERSASETGTLADREMKNLLETMETRIDDMAETADRDGAVHLRLIGMKCALWYERAKSLANTGRETEAIEVLSMTQKLIEPSLTGPELVFMSLIVLNHHSYLLSKRGELDECQVLLEKAERMYQGLMSQDGPRQMFTEGDLFCAPSTPTQDKETAEKLERLVTNNLQMLVFIHNKKGDHDKFAKYSHLVLRRTLFMKDTDPVVWITRATMLASYLLTKNRFREARHHLCAASAILDQKEHEINYSEEPDINVERRKELQQHRADVAKYWLKYCLFLLSVSKTRMMGMFYNEPNQFMEHVWMQPFQPWDFHAGGHPQDFAGVPQDVQPNISNPLDSNLTKQYKNHNSEDSDLIKIDEKIFNTISKQGVGNKQNEMFQDCCQNKELDKSKHDKVDIKEIDEQFTEWKQEELDSGKPNEQPTEQKKEELGDGKQNEQTTEQKKEELGDGKQNEQATEQKKEDLGDGKQTEQPNEQKKEDLGKSKQNEQPTEQKTEELGDGKKNEQPTEQKTEELSNGKQNEQNKEELDDVKQNEHQIEQTKEELGNGKQNEQQTEQKKENLGDGQQNEHQTEQNKEELELGDGKKNEQPTEQKTEELGDGKQNEQKKEELGDVKQNEHQIEQTKEELGNGKQNEQQTDQKKENLGDGQQNEHQTEQNKEELGNGKQNEQPTEQKTEELGDGKKNEQPTEQKMEELGNGKQNEQKKEELGDVKQNEHQVEQTKEELGNGKQNEQQTEQKKENLGDGQQNEHQTEQNKEELGKCKHNEQPTEQKTEELGDGKKNEQPTEQKTEEWCKQNEQKKEELGDVKQNEQHTQQKKEELGNDKHNEQQTEPKKEEMDNSKQNEQPREQKKEELGNGKQSEQKTEPKKEEMDNSKHNEQPSEQKTEELGNGKQNEQKKEELNKGKQNEQLIEQKEEELGDVKQNEHETEQKKEELGDGKLNEQPSEQKQESPKMGEEHQCDEQNLFFPNLDLSKFEEKVIADFIETTEQARSMFKFAYSCLKEIKNFYNLKDHAMEYVQTIMDLSELYRYLAFYEENIDSQYSVQKRRADTLETLSFVLRKVEPRCYECSSVNILRELAEVQLDMMGLNLRRLYDAQVAAPSMRYNAEMHSDVGARNCFEQFGDGINQEDPRIQLVSDDALPYSLII</sequence>
<evidence type="ECO:0000256" key="5">
    <source>
        <dbReference type="ARBA" id="ARBA00023212"/>
    </source>
</evidence>
<dbReference type="Pfam" id="PF12309">
    <property type="entry name" value="KBP_C"/>
    <property type="match status" value="2"/>
</dbReference>
<reference evidence="7" key="1">
    <citation type="submission" date="2020-11" db="EMBL/GenBank/DDBJ databases">
        <authorList>
            <person name="Tran Van P."/>
        </authorList>
    </citation>
    <scope>NUCLEOTIDE SEQUENCE</scope>
</reference>
<feature type="compositionally biased region" description="Basic and acidic residues" evidence="6">
    <location>
        <begin position="771"/>
        <end position="928"/>
    </location>
</feature>
<evidence type="ECO:0000313" key="7">
    <source>
        <dbReference type="EMBL" id="CAD7406290.1"/>
    </source>
</evidence>
<accession>A0A7R9D1B1</accession>
<dbReference type="GO" id="GO:0021952">
    <property type="term" value="P:central nervous system projection neuron axonogenesis"/>
    <property type="evidence" value="ECO:0007669"/>
    <property type="project" value="TreeGrafter"/>
</dbReference>
<feature type="compositionally biased region" description="Basic and acidic residues" evidence="6">
    <location>
        <begin position="429"/>
        <end position="566"/>
    </location>
</feature>
<dbReference type="EMBL" id="OC319785">
    <property type="protein sequence ID" value="CAD7406290.1"/>
    <property type="molecule type" value="Genomic_DNA"/>
</dbReference>
<evidence type="ECO:0000256" key="3">
    <source>
        <dbReference type="ARBA" id="ARBA00016840"/>
    </source>
</evidence>
<name>A0A7R9D1B1_TIMCR</name>